<reference evidence="3 4" key="1">
    <citation type="journal article" date="2014" name="PLoS Genet.">
        <title>Phylogenetically driven sequencing of extremely halophilic archaea reveals strategies for static and dynamic osmo-response.</title>
        <authorList>
            <person name="Becker E.A."/>
            <person name="Seitzer P.M."/>
            <person name="Tritt A."/>
            <person name="Larsen D."/>
            <person name="Krusor M."/>
            <person name="Yao A.I."/>
            <person name="Wu D."/>
            <person name="Madern D."/>
            <person name="Eisen J.A."/>
            <person name="Darling A.E."/>
            <person name="Facciotti M.T."/>
        </authorList>
    </citation>
    <scope>NUCLEOTIDE SEQUENCE [LARGE SCALE GENOMIC DNA]</scope>
    <source>
        <strain evidence="3 4">ATCC BAA-1513</strain>
    </source>
</reference>
<dbReference type="SUPFAM" id="SSF46565">
    <property type="entry name" value="Chaperone J-domain"/>
    <property type="match status" value="1"/>
</dbReference>
<dbReference type="EMBL" id="AOLK01000020">
    <property type="protein sequence ID" value="ELZ84423.1"/>
    <property type="molecule type" value="Genomic_DNA"/>
</dbReference>
<organism evidence="3 4">
    <name type="scientific">Haloferax elongans ATCC BAA-1513</name>
    <dbReference type="NCBI Taxonomy" id="1230453"/>
    <lineage>
        <taxon>Archaea</taxon>
        <taxon>Methanobacteriati</taxon>
        <taxon>Methanobacteriota</taxon>
        <taxon>Stenosarchaea group</taxon>
        <taxon>Halobacteria</taxon>
        <taxon>Halobacteriales</taxon>
        <taxon>Haloferacaceae</taxon>
        <taxon>Haloferax</taxon>
    </lineage>
</organism>
<dbReference type="InterPro" id="IPR036869">
    <property type="entry name" value="J_dom_sf"/>
</dbReference>
<protein>
    <submittedName>
        <fullName evidence="3">Heat shock protein DnaJ domain protein</fullName>
    </submittedName>
</protein>
<feature type="region of interest" description="Disordered" evidence="1">
    <location>
        <begin position="1"/>
        <end position="20"/>
    </location>
</feature>
<dbReference type="OrthoDB" id="11397at2157"/>
<dbReference type="InterPro" id="IPR001623">
    <property type="entry name" value="DnaJ_domain"/>
</dbReference>
<keyword evidence="3" id="KW-0346">Stress response</keyword>
<sequence>MSDLDWLPGFERTPAHERTKNNNYRASLGQTTSDLETEMGRMDVDDWGASIGNQHTLSNSLPRHNARPDDPGFVMRWSKNGEQFAVACDRYSRLRDNVREVYKWIHETRMRSQRGVVTGEDEFAAARLPSADDVVAAPASRSPHHVLGVDPDASEDEVEDAYREKLHEVHPDRGGSHAEFQKLQNAKEAMLS</sequence>
<comment type="caution">
    <text evidence="3">The sequence shown here is derived from an EMBL/GenBank/DDBJ whole genome shotgun (WGS) entry which is preliminary data.</text>
</comment>
<accession>M0HKV2</accession>
<proteinExistence type="predicted"/>
<dbReference type="STRING" id="1230453.C453_12791"/>
<dbReference type="Gene3D" id="1.10.287.110">
    <property type="entry name" value="DnaJ domain"/>
    <property type="match status" value="1"/>
</dbReference>
<dbReference type="PATRIC" id="fig|1230453.4.peg.2529"/>
<evidence type="ECO:0000313" key="4">
    <source>
        <dbReference type="Proteomes" id="UP000011612"/>
    </source>
</evidence>
<evidence type="ECO:0000256" key="1">
    <source>
        <dbReference type="SAM" id="MobiDB-lite"/>
    </source>
</evidence>
<gene>
    <name evidence="3" type="ORF">C453_12791</name>
</gene>
<feature type="domain" description="J" evidence="2">
    <location>
        <begin position="142"/>
        <end position="192"/>
    </location>
</feature>
<evidence type="ECO:0000313" key="3">
    <source>
        <dbReference type="EMBL" id="ELZ84423.1"/>
    </source>
</evidence>
<evidence type="ECO:0000259" key="2">
    <source>
        <dbReference type="PROSITE" id="PS50076"/>
    </source>
</evidence>
<dbReference type="SMART" id="SM00271">
    <property type="entry name" value="DnaJ"/>
    <property type="match status" value="1"/>
</dbReference>
<dbReference type="Proteomes" id="UP000011612">
    <property type="component" value="Unassembled WGS sequence"/>
</dbReference>
<name>M0HKV2_HALEO</name>
<dbReference type="AlphaFoldDB" id="M0HKV2"/>
<dbReference type="Pfam" id="PF00226">
    <property type="entry name" value="DnaJ"/>
    <property type="match status" value="1"/>
</dbReference>
<dbReference type="PRINTS" id="PR00625">
    <property type="entry name" value="JDOMAIN"/>
</dbReference>
<keyword evidence="4" id="KW-1185">Reference proteome</keyword>
<dbReference type="CDD" id="cd06257">
    <property type="entry name" value="DnaJ"/>
    <property type="match status" value="1"/>
</dbReference>
<dbReference type="RefSeq" id="WP_008324982.1">
    <property type="nucleotide sequence ID" value="NZ_AOLK01000020.1"/>
</dbReference>
<feature type="region of interest" description="Disordered" evidence="1">
    <location>
        <begin position="139"/>
        <end position="160"/>
    </location>
</feature>
<dbReference type="PROSITE" id="PS50076">
    <property type="entry name" value="DNAJ_2"/>
    <property type="match status" value="1"/>
</dbReference>